<dbReference type="Proteomes" id="UP000307461">
    <property type="component" value="Segment"/>
</dbReference>
<organism evidence="1 2">
    <name type="scientific">Escherichia phage PTXU04</name>
    <dbReference type="NCBI Taxonomy" id="2508206"/>
    <lineage>
        <taxon>Viruses</taxon>
        <taxon>Duplodnaviria</taxon>
        <taxon>Heunggongvirae</taxon>
        <taxon>Uroviricota</taxon>
        <taxon>Caudoviricetes</taxon>
        <taxon>Xuquatrovirus</taxon>
        <taxon>Xuquatrovirus PTXU04</taxon>
    </lineage>
</organism>
<evidence type="ECO:0000313" key="1">
    <source>
        <dbReference type="EMBL" id="QBQ76660.1"/>
    </source>
</evidence>
<sequence length="62" mass="6876">MKITPLKEWIEGHRSLTAAAEVLDVPKQNLSFALNKVKGATFVLEEDDGTLRLLREVAKRGA</sequence>
<gene>
    <name evidence="1" type="ORF">PTXU04_00046</name>
</gene>
<accession>A0A482MU78</accession>
<proteinExistence type="predicted"/>
<protein>
    <submittedName>
        <fullName evidence="1">Uncharacterized protein</fullName>
    </submittedName>
</protein>
<evidence type="ECO:0000313" key="2">
    <source>
        <dbReference type="Proteomes" id="UP000307461"/>
    </source>
</evidence>
<dbReference type="EMBL" id="MK373772">
    <property type="protein sequence ID" value="QBQ76660.1"/>
    <property type="molecule type" value="Genomic_DNA"/>
</dbReference>
<reference evidence="1 2" key="1">
    <citation type="submission" date="2019-01" db="EMBL/GenBank/DDBJ databases">
        <title>Still something new to discover - new insights into E. coli phage diversity and taxonomy.</title>
        <authorList>
            <person name="Korf I.H.E."/>
            <person name="Adriaennsens E."/>
            <person name="Dreiseikelmann B."/>
            <person name="Kropinski A."/>
            <person name="Nimtz M."/>
            <person name="Meier-Kolthoff J.P."/>
            <person name="Rohde M."/>
            <person name="van Raaij M."/>
            <person name="Wittmann J."/>
        </authorList>
    </citation>
    <scope>NUCLEOTIDE SEQUENCE [LARGE SCALE GENOMIC DNA]</scope>
</reference>
<name>A0A482MU78_9CAUD</name>
<keyword evidence="2" id="KW-1185">Reference proteome</keyword>